<feature type="compositionally biased region" description="Low complexity" evidence="27">
    <location>
        <begin position="298"/>
        <end position="311"/>
    </location>
</feature>
<evidence type="ECO:0000256" key="20">
    <source>
        <dbReference type="ARBA" id="ARBA00047899"/>
    </source>
</evidence>
<evidence type="ECO:0000256" key="2">
    <source>
        <dbReference type="ARBA" id="ARBA00004138"/>
    </source>
</evidence>
<evidence type="ECO:0000256" key="13">
    <source>
        <dbReference type="ARBA" id="ARBA00022741"/>
    </source>
</evidence>
<evidence type="ECO:0000313" key="29">
    <source>
        <dbReference type="EMBL" id="PIK58792.1"/>
    </source>
</evidence>
<dbReference type="PROSITE" id="PS00108">
    <property type="entry name" value="PROTEIN_KINASE_ST"/>
    <property type="match status" value="1"/>
</dbReference>
<dbReference type="AlphaFoldDB" id="A0A2G8LEY6"/>
<name>A0A2G8LEY6_STIJA</name>
<dbReference type="InterPro" id="IPR017441">
    <property type="entry name" value="Protein_kinase_ATP_BS"/>
</dbReference>
<feature type="compositionally biased region" description="Low complexity" evidence="27">
    <location>
        <begin position="406"/>
        <end position="424"/>
    </location>
</feature>
<dbReference type="Gene3D" id="3.30.200.20">
    <property type="entry name" value="Phosphorylase Kinase, domain 1"/>
    <property type="match status" value="1"/>
</dbReference>
<comment type="similarity">
    <text evidence="4">Belongs to the protein kinase superfamily. NEK Ser/Thr protein kinase family. NIMA subfamily.</text>
</comment>
<evidence type="ECO:0000259" key="28">
    <source>
        <dbReference type="PROSITE" id="PS50011"/>
    </source>
</evidence>
<dbReference type="InterPro" id="IPR000719">
    <property type="entry name" value="Prot_kinase_dom"/>
</dbReference>
<accession>A0A2G8LEY6</accession>
<dbReference type="PANTHER" id="PTHR44899">
    <property type="entry name" value="CAMK FAMILY PROTEIN KINASE"/>
    <property type="match status" value="1"/>
</dbReference>
<dbReference type="FunFam" id="3.30.200.20:FF:000247">
    <property type="entry name" value="serine/threonine-protein kinase Nek4 isoform X1"/>
    <property type="match status" value="1"/>
</dbReference>
<feature type="compositionally biased region" description="Basic and acidic residues" evidence="27">
    <location>
        <begin position="425"/>
        <end position="439"/>
    </location>
</feature>
<evidence type="ECO:0000313" key="30">
    <source>
        <dbReference type="Proteomes" id="UP000230750"/>
    </source>
</evidence>
<dbReference type="GO" id="GO:0004674">
    <property type="term" value="F:protein serine/threonine kinase activity"/>
    <property type="evidence" value="ECO:0007669"/>
    <property type="project" value="UniProtKB-KW"/>
</dbReference>
<keyword evidence="15 29" id="KW-0418">Kinase</keyword>
<dbReference type="GO" id="GO:0051301">
    <property type="term" value="P:cell division"/>
    <property type="evidence" value="ECO:0007669"/>
    <property type="project" value="UniProtKB-KW"/>
</dbReference>
<keyword evidence="10" id="KW-0132">Cell division</keyword>
<evidence type="ECO:0000256" key="26">
    <source>
        <dbReference type="RuleBase" id="RU000304"/>
    </source>
</evidence>
<dbReference type="GO" id="GO:0005929">
    <property type="term" value="C:cilium"/>
    <property type="evidence" value="ECO:0007669"/>
    <property type="project" value="UniProtKB-SubCell"/>
</dbReference>
<keyword evidence="8 26" id="KW-0723">Serine/threonine-protein kinase</keyword>
<dbReference type="OrthoDB" id="248923at2759"/>
<gene>
    <name evidence="29" type="ORF">BSL78_04251</name>
</gene>
<evidence type="ECO:0000256" key="16">
    <source>
        <dbReference type="ARBA" id="ARBA00022840"/>
    </source>
</evidence>
<evidence type="ECO:0000256" key="5">
    <source>
        <dbReference type="ARBA" id="ARBA00012513"/>
    </source>
</evidence>
<keyword evidence="19" id="KW-0131">Cell cycle</keyword>
<evidence type="ECO:0000256" key="6">
    <source>
        <dbReference type="ARBA" id="ARBA00022481"/>
    </source>
</evidence>
<dbReference type="EMBL" id="MRZV01000101">
    <property type="protein sequence ID" value="PIK58792.1"/>
    <property type="molecule type" value="Genomic_DNA"/>
</dbReference>
<evidence type="ECO:0000256" key="19">
    <source>
        <dbReference type="ARBA" id="ARBA00023306"/>
    </source>
</evidence>
<evidence type="ECO:0000256" key="1">
    <source>
        <dbReference type="ARBA" id="ARBA00001936"/>
    </source>
</evidence>
<keyword evidence="12" id="KW-0479">Metal-binding</keyword>
<evidence type="ECO:0000256" key="21">
    <source>
        <dbReference type="ARBA" id="ARBA00048679"/>
    </source>
</evidence>
<keyword evidence="11" id="KW-0808">Transferase</keyword>
<evidence type="ECO:0000256" key="23">
    <source>
        <dbReference type="ARBA" id="ARBA00080102"/>
    </source>
</evidence>
<keyword evidence="9" id="KW-0597">Phosphoprotein</keyword>
<evidence type="ECO:0000256" key="22">
    <source>
        <dbReference type="ARBA" id="ARBA00067731"/>
    </source>
</evidence>
<comment type="caution">
    <text evidence="29">The sequence shown here is derived from an EMBL/GenBank/DDBJ whole genome shotgun (WGS) entry which is preliminary data.</text>
</comment>
<keyword evidence="30" id="KW-1185">Reference proteome</keyword>
<dbReference type="GO" id="GO:0005524">
    <property type="term" value="F:ATP binding"/>
    <property type="evidence" value="ECO:0007669"/>
    <property type="project" value="UniProtKB-UniRule"/>
</dbReference>
<comment type="subcellular location">
    <subcellularLocation>
        <location evidence="2">Cell projection</location>
        <location evidence="2">Cilium</location>
    </subcellularLocation>
    <subcellularLocation>
        <location evidence="3">Cytoplasm</location>
    </subcellularLocation>
</comment>
<dbReference type="Proteomes" id="UP000230750">
    <property type="component" value="Unassembled WGS sequence"/>
</dbReference>
<evidence type="ECO:0000256" key="7">
    <source>
        <dbReference type="ARBA" id="ARBA00022490"/>
    </source>
</evidence>
<keyword evidence="7" id="KW-0963">Cytoplasm</keyword>
<evidence type="ECO:0000256" key="17">
    <source>
        <dbReference type="ARBA" id="ARBA00022842"/>
    </source>
</evidence>
<dbReference type="EC" id="2.7.11.1" evidence="5"/>
<keyword evidence="17" id="KW-0460">Magnesium</keyword>
<protein>
    <recommendedName>
        <fullName evidence="22">Serine/threonine-protein kinase Nek4</fullName>
        <ecNumber evidence="5">2.7.11.1</ecNumber>
    </recommendedName>
    <alternativeName>
        <fullName evidence="24">Never in mitosis A-related kinase 4</fullName>
    </alternativeName>
    <alternativeName>
        <fullName evidence="23">Serine/threonine-protein kinase 2</fullName>
    </alternativeName>
</protein>
<evidence type="ECO:0000256" key="14">
    <source>
        <dbReference type="ARBA" id="ARBA00022776"/>
    </source>
</evidence>
<feature type="compositionally biased region" description="Basic and acidic residues" evidence="27">
    <location>
        <begin position="283"/>
        <end position="292"/>
    </location>
</feature>
<dbReference type="Gene3D" id="1.10.510.10">
    <property type="entry name" value="Transferase(Phosphotransferase) domain 1"/>
    <property type="match status" value="1"/>
</dbReference>
<keyword evidence="18" id="KW-0966">Cell projection</keyword>
<reference evidence="29 30" key="1">
    <citation type="journal article" date="2017" name="PLoS Biol.">
        <title>The sea cucumber genome provides insights into morphological evolution and visceral regeneration.</title>
        <authorList>
            <person name="Zhang X."/>
            <person name="Sun L."/>
            <person name="Yuan J."/>
            <person name="Sun Y."/>
            <person name="Gao Y."/>
            <person name="Zhang L."/>
            <person name="Li S."/>
            <person name="Dai H."/>
            <person name="Hamel J.F."/>
            <person name="Liu C."/>
            <person name="Yu Y."/>
            <person name="Liu S."/>
            <person name="Lin W."/>
            <person name="Guo K."/>
            <person name="Jin S."/>
            <person name="Xu P."/>
            <person name="Storey K.B."/>
            <person name="Huan P."/>
            <person name="Zhang T."/>
            <person name="Zhou Y."/>
            <person name="Zhang J."/>
            <person name="Lin C."/>
            <person name="Li X."/>
            <person name="Xing L."/>
            <person name="Huo D."/>
            <person name="Sun M."/>
            <person name="Wang L."/>
            <person name="Mercier A."/>
            <person name="Li F."/>
            <person name="Yang H."/>
            <person name="Xiang J."/>
        </authorList>
    </citation>
    <scope>NUCLEOTIDE SEQUENCE [LARGE SCALE GENOMIC DNA]</scope>
    <source>
        <strain evidence="29">Shaxun</strain>
        <tissue evidence="29">Muscle</tissue>
    </source>
</reference>
<comment type="catalytic activity">
    <reaction evidence="21">
        <text>L-seryl-[protein] + ATP = O-phospho-L-seryl-[protein] + ADP + H(+)</text>
        <dbReference type="Rhea" id="RHEA:17989"/>
        <dbReference type="Rhea" id="RHEA-COMP:9863"/>
        <dbReference type="Rhea" id="RHEA-COMP:11604"/>
        <dbReference type="ChEBI" id="CHEBI:15378"/>
        <dbReference type="ChEBI" id="CHEBI:29999"/>
        <dbReference type="ChEBI" id="CHEBI:30616"/>
        <dbReference type="ChEBI" id="CHEBI:83421"/>
        <dbReference type="ChEBI" id="CHEBI:456216"/>
        <dbReference type="EC" id="2.7.11.1"/>
    </reaction>
</comment>
<evidence type="ECO:0000256" key="25">
    <source>
        <dbReference type="PROSITE-ProRule" id="PRU10141"/>
    </source>
</evidence>
<keyword evidence="6" id="KW-0488">Methylation</keyword>
<evidence type="ECO:0000256" key="11">
    <source>
        <dbReference type="ARBA" id="ARBA00022679"/>
    </source>
</evidence>
<evidence type="ECO:0000256" key="24">
    <source>
        <dbReference type="ARBA" id="ARBA00082679"/>
    </source>
</evidence>
<dbReference type="InterPro" id="IPR051131">
    <property type="entry name" value="NEK_Ser/Thr_kinase_NIMA"/>
</dbReference>
<dbReference type="GO" id="GO:0046872">
    <property type="term" value="F:metal ion binding"/>
    <property type="evidence" value="ECO:0007669"/>
    <property type="project" value="UniProtKB-KW"/>
</dbReference>
<comment type="cofactor">
    <cofactor evidence="1">
        <name>Mn(2+)</name>
        <dbReference type="ChEBI" id="CHEBI:29035"/>
    </cofactor>
</comment>
<keyword evidence="16 25" id="KW-0067">ATP-binding</keyword>
<dbReference type="PROSITE" id="PS50011">
    <property type="entry name" value="PROTEIN_KINASE_DOM"/>
    <property type="match status" value="1"/>
</dbReference>
<evidence type="ECO:0000256" key="9">
    <source>
        <dbReference type="ARBA" id="ARBA00022553"/>
    </source>
</evidence>
<proteinExistence type="inferred from homology"/>
<comment type="catalytic activity">
    <reaction evidence="20">
        <text>L-threonyl-[protein] + ATP = O-phospho-L-threonyl-[protein] + ADP + H(+)</text>
        <dbReference type="Rhea" id="RHEA:46608"/>
        <dbReference type="Rhea" id="RHEA-COMP:11060"/>
        <dbReference type="Rhea" id="RHEA-COMP:11605"/>
        <dbReference type="ChEBI" id="CHEBI:15378"/>
        <dbReference type="ChEBI" id="CHEBI:30013"/>
        <dbReference type="ChEBI" id="CHEBI:30616"/>
        <dbReference type="ChEBI" id="CHEBI:61977"/>
        <dbReference type="ChEBI" id="CHEBI:456216"/>
        <dbReference type="EC" id="2.7.11.1"/>
    </reaction>
</comment>
<dbReference type="SMART" id="SM00220">
    <property type="entry name" value="S_TKc"/>
    <property type="match status" value="1"/>
</dbReference>
<dbReference type="STRING" id="307972.A0A2G8LEY6"/>
<evidence type="ECO:0000256" key="8">
    <source>
        <dbReference type="ARBA" id="ARBA00022527"/>
    </source>
</evidence>
<dbReference type="CDD" id="cd08223">
    <property type="entry name" value="STKc_Nek4"/>
    <property type="match status" value="1"/>
</dbReference>
<keyword evidence="14" id="KW-0498">Mitosis</keyword>
<dbReference type="Pfam" id="PF00069">
    <property type="entry name" value="Pkinase"/>
    <property type="match status" value="1"/>
</dbReference>
<dbReference type="InterPro" id="IPR008271">
    <property type="entry name" value="Ser/Thr_kinase_AS"/>
</dbReference>
<dbReference type="PROSITE" id="PS00107">
    <property type="entry name" value="PROTEIN_KINASE_ATP"/>
    <property type="match status" value="1"/>
</dbReference>
<keyword evidence="13 25" id="KW-0547">Nucleotide-binding</keyword>
<evidence type="ECO:0000256" key="4">
    <source>
        <dbReference type="ARBA" id="ARBA00010886"/>
    </source>
</evidence>
<evidence type="ECO:0000256" key="12">
    <source>
        <dbReference type="ARBA" id="ARBA00022723"/>
    </source>
</evidence>
<feature type="binding site" evidence="25">
    <location>
        <position position="36"/>
    </location>
    <ligand>
        <name>ATP</name>
        <dbReference type="ChEBI" id="CHEBI:30616"/>
    </ligand>
</feature>
<dbReference type="GO" id="GO:0005737">
    <property type="term" value="C:cytoplasm"/>
    <property type="evidence" value="ECO:0007669"/>
    <property type="project" value="UniProtKB-SubCell"/>
</dbReference>
<evidence type="ECO:0000256" key="15">
    <source>
        <dbReference type="ARBA" id="ARBA00022777"/>
    </source>
</evidence>
<dbReference type="PANTHER" id="PTHR44899:SF7">
    <property type="entry name" value="NIMA-RELATED KINASE"/>
    <property type="match status" value="1"/>
</dbReference>
<dbReference type="FunFam" id="1.10.510.10:FF:000219">
    <property type="entry name" value="Putative serine/threonine-protein kinase Nek4"/>
    <property type="match status" value="1"/>
</dbReference>
<evidence type="ECO:0000256" key="18">
    <source>
        <dbReference type="ARBA" id="ARBA00023273"/>
    </source>
</evidence>
<organism evidence="29 30">
    <name type="scientific">Stichopus japonicus</name>
    <name type="common">Sea cucumber</name>
    <dbReference type="NCBI Taxonomy" id="307972"/>
    <lineage>
        <taxon>Eukaryota</taxon>
        <taxon>Metazoa</taxon>
        <taxon>Echinodermata</taxon>
        <taxon>Eleutherozoa</taxon>
        <taxon>Echinozoa</taxon>
        <taxon>Holothuroidea</taxon>
        <taxon>Aspidochirotacea</taxon>
        <taxon>Aspidochirotida</taxon>
        <taxon>Stichopodidae</taxon>
        <taxon>Apostichopus</taxon>
    </lineage>
</organism>
<feature type="domain" description="Protein kinase" evidence="28">
    <location>
        <begin position="6"/>
        <end position="261"/>
    </location>
</feature>
<evidence type="ECO:0000256" key="10">
    <source>
        <dbReference type="ARBA" id="ARBA00022618"/>
    </source>
</evidence>
<feature type="compositionally biased region" description="Polar residues" evidence="27">
    <location>
        <begin position="368"/>
        <end position="379"/>
    </location>
</feature>
<dbReference type="SUPFAM" id="SSF56112">
    <property type="entry name" value="Protein kinase-like (PK-like)"/>
    <property type="match status" value="1"/>
</dbReference>
<evidence type="ECO:0000256" key="27">
    <source>
        <dbReference type="SAM" id="MobiDB-lite"/>
    </source>
</evidence>
<sequence>MSLDLYDKLSVVGKGSYGEVWLVKQKKDSKQYVIKKMELRNASKREKRAAEQEAKLLSKLRHPNIVSYRDSFNNDDGHLYIVMGYCDGGDVYNRLKQQKGRMLEERQVVEWFVQIAMALQYMHERNILHRDLKTQNIFLTKSKIIKVGDLGIARVLEGSNDMATTLIGTPYYMSPELFSNRPYNYKSDVWALGCCVYEMATLKHAFNAKDMNSLVYKILRGKMPAMPQTYGKELVEIIKAMLHQSPDKRPSVARILRNPYIKKHIAMFLEGTRARRPSSAGIDGRRGSRPEITDLPGSSSSSRPTTAESSSGEARDEGGILTPITEASSTSEKKAEAVRPSSGGDANRRSASSKKDVARKSSVPYKTPSKSGAEQASTPRKTRPLPAPPSKAGTPRTSNSSKKRVSSAPSAERSRSSSSSSVSSSRDEVSTPRGSEVKRSINSSARARRRELRESQEHTGTPVVSASGKVDSTHDSTQPYSLLISLLMMRLGKPN</sequence>
<dbReference type="InterPro" id="IPR011009">
    <property type="entry name" value="Kinase-like_dom_sf"/>
</dbReference>
<evidence type="ECO:0000256" key="3">
    <source>
        <dbReference type="ARBA" id="ARBA00004496"/>
    </source>
</evidence>
<feature type="region of interest" description="Disordered" evidence="27">
    <location>
        <begin position="272"/>
        <end position="477"/>
    </location>
</feature>